<proteinExistence type="inferred from homology"/>
<dbReference type="CDD" id="cd07941">
    <property type="entry name" value="DRE_TIM_LeuA3"/>
    <property type="match status" value="1"/>
</dbReference>
<reference evidence="12 13" key="1">
    <citation type="submission" date="2024-08" db="EMBL/GenBank/DDBJ databases">
        <title>Whole-genome sequencing of halo(alkali)philic microorganisms from hypersaline lakes.</title>
        <authorList>
            <person name="Sorokin D.Y."/>
            <person name="Merkel A.Y."/>
            <person name="Messina E."/>
            <person name="Yakimov M."/>
        </authorList>
    </citation>
    <scope>NUCLEOTIDE SEQUENCE [LARGE SCALE GENOMIC DNA]</scope>
    <source>
        <strain evidence="12 13">Cl-TMA</strain>
    </source>
</reference>
<dbReference type="Gene3D" id="1.10.238.260">
    <property type="match status" value="1"/>
</dbReference>
<evidence type="ECO:0000256" key="7">
    <source>
        <dbReference type="ARBA" id="ARBA00023304"/>
    </source>
</evidence>
<accession>A0ABV4TXV0</accession>
<dbReference type="SUPFAM" id="SSF51569">
    <property type="entry name" value="Aldolase"/>
    <property type="match status" value="1"/>
</dbReference>
<dbReference type="Gene3D" id="3.20.20.70">
    <property type="entry name" value="Aldolase class I"/>
    <property type="match status" value="1"/>
</dbReference>
<protein>
    <recommendedName>
        <fullName evidence="9">Citramalate synthase</fullName>
        <ecNumber evidence="9">2.3.3.21</ecNumber>
    </recommendedName>
</protein>
<keyword evidence="7" id="KW-0100">Branched-chain amino acid biosynthesis</keyword>
<dbReference type="SMART" id="SM00917">
    <property type="entry name" value="LeuA_dimer"/>
    <property type="match status" value="1"/>
</dbReference>
<evidence type="ECO:0000256" key="3">
    <source>
        <dbReference type="ARBA" id="ARBA00022430"/>
    </source>
</evidence>
<evidence type="ECO:0000313" key="13">
    <source>
        <dbReference type="Proteomes" id="UP001575181"/>
    </source>
</evidence>
<comment type="pathway">
    <text evidence="1">Amino-acid biosynthesis; L-isoleucine biosynthesis; 2-oxobutanoate from pyruvate: step 1/3.</text>
</comment>
<dbReference type="Gene3D" id="3.30.160.270">
    <property type="match status" value="1"/>
</dbReference>
<comment type="caution">
    <text evidence="12">The sequence shown here is derived from an EMBL/GenBank/DDBJ whole genome shotgun (WGS) entry which is preliminary data.</text>
</comment>
<dbReference type="Pfam" id="PF00682">
    <property type="entry name" value="HMGL-like"/>
    <property type="match status" value="1"/>
</dbReference>
<dbReference type="InterPro" id="IPR005675">
    <property type="entry name" value="Citramal_synthase"/>
</dbReference>
<evidence type="ECO:0000256" key="10">
    <source>
        <dbReference type="RuleBase" id="RU003523"/>
    </source>
</evidence>
<keyword evidence="5" id="KW-0412">Isoleucine biosynthesis</keyword>
<dbReference type="InterPro" id="IPR013785">
    <property type="entry name" value="Aldolase_TIM"/>
</dbReference>
<comment type="similarity">
    <text evidence="2 10">Belongs to the alpha-IPM synthase/homocitrate synthase family.</text>
</comment>
<name>A0ABV4TXV0_9GAMM</name>
<evidence type="ECO:0000256" key="4">
    <source>
        <dbReference type="ARBA" id="ARBA00022605"/>
    </source>
</evidence>
<dbReference type="PANTHER" id="PTHR43538">
    <property type="entry name" value="ALPHA-IPM SYNTHASE/HOMOCITRATE SYNTHASE"/>
    <property type="match status" value="1"/>
</dbReference>
<dbReference type="Pfam" id="PF08502">
    <property type="entry name" value="LeuA_dimer"/>
    <property type="match status" value="1"/>
</dbReference>
<keyword evidence="13" id="KW-1185">Reference proteome</keyword>
<evidence type="ECO:0000259" key="11">
    <source>
        <dbReference type="PROSITE" id="PS50991"/>
    </source>
</evidence>
<gene>
    <name evidence="12" type="primary">cimA</name>
    <name evidence="12" type="ORF">ACERLL_13980</name>
</gene>
<evidence type="ECO:0000256" key="6">
    <source>
        <dbReference type="ARBA" id="ARBA00022679"/>
    </source>
</evidence>
<dbReference type="NCBIfam" id="TIGR00977">
    <property type="entry name" value="citramal_synth"/>
    <property type="match status" value="1"/>
</dbReference>
<evidence type="ECO:0000256" key="2">
    <source>
        <dbReference type="ARBA" id="ARBA00006154"/>
    </source>
</evidence>
<dbReference type="PROSITE" id="PS00815">
    <property type="entry name" value="AIPM_HOMOCIT_SYNTH_1"/>
    <property type="match status" value="1"/>
</dbReference>
<comment type="catalytic activity">
    <reaction evidence="8">
        <text>pyruvate + acetyl-CoA + H2O = (3R)-citramalate + CoA + H(+)</text>
        <dbReference type="Rhea" id="RHEA:19045"/>
        <dbReference type="ChEBI" id="CHEBI:15361"/>
        <dbReference type="ChEBI" id="CHEBI:15377"/>
        <dbReference type="ChEBI" id="CHEBI:15378"/>
        <dbReference type="ChEBI" id="CHEBI:30934"/>
        <dbReference type="ChEBI" id="CHEBI:57287"/>
        <dbReference type="ChEBI" id="CHEBI:57288"/>
        <dbReference type="EC" id="2.3.3.21"/>
    </reaction>
</comment>
<organism evidence="12 13">
    <name type="scientific">Thiohalorhabdus methylotrophus</name>
    <dbReference type="NCBI Taxonomy" id="3242694"/>
    <lineage>
        <taxon>Bacteria</taxon>
        <taxon>Pseudomonadati</taxon>
        <taxon>Pseudomonadota</taxon>
        <taxon>Gammaproteobacteria</taxon>
        <taxon>Thiohalorhabdales</taxon>
        <taxon>Thiohalorhabdaceae</taxon>
        <taxon>Thiohalorhabdus</taxon>
    </lineage>
</organism>
<sequence>MANLTDKTFEVFDTTLRDGGQSEAVGFSVEDKLQLTEALDHLGVDFIEGGWPGANPRDDAFFEAARGLTRRHARLLAFGSTMRAGNAPAEDPVLSGLVSARPDGVVIFGKAWDLHVELGLGIGLEENLDLIRESVAYLKAQVGLVLFDAEHFFDGYRADPEYALRTLDAAVAGGADRLVLCDTNGGSLPAQIGEAVDAVRTRFPDTVAGIHCHNDGGLAVANSLAAVEHGVRHVQGTLNGLGERCGNADLTAILPNLILKLGYRGGALGTAELERLTATSRLVDELANRSPQNNQPFVGQSAFAHKGGVHVSAVRKDARTYEHIAPEAVGNIRRILVSDQSGKSNIVHKLQELGLMERLEGNDAAVTQVVERVKDLEHQGYQFEGADASFELVVRRVIGDLPEYFRLVGFRVLDAKRHAGEAPESEATVMLEVGGERAHTAGSGNGPVNALDHALRKALAGFYPELREMDLVDFKVRVVSAGGGTDAAVRVLIESGDGHGNWGTVGVSANVIEASYQALVDAVTYKLAKSGRSDHLQAGDSFAERAEAGLDASR</sequence>
<dbReference type="Pfam" id="PF22617">
    <property type="entry name" value="HCS_D2"/>
    <property type="match status" value="1"/>
</dbReference>
<dbReference type="PROSITE" id="PS50991">
    <property type="entry name" value="PYR_CT"/>
    <property type="match status" value="1"/>
</dbReference>
<feature type="domain" description="Pyruvate carboxyltransferase" evidence="11">
    <location>
        <begin position="9"/>
        <end position="277"/>
    </location>
</feature>
<evidence type="ECO:0000256" key="1">
    <source>
        <dbReference type="ARBA" id="ARBA00004743"/>
    </source>
</evidence>
<dbReference type="EMBL" id="JBGUAW010000009">
    <property type="protein sequence ID" value="MFA9461929.1"/>
    <property type="molecule type" value="Genomic_DNA"/>
</dbReference>
<evidence type="ECO:0000313" key="12">
    <source>
        <dbReference type="EMBL" id="MFA9461929.1"/>
    </source>
</evidence>
<dbReference type="RefSeq" id="WP_373656716.1">
    <property type="nucleotide sequence ID" value="NZ_JBGUAW010000009.1"/>
</dbReference>
<evidence type="ECO:0000256" key="9">
    <source>
        <dbReference type="NCBIfam" id="TIGR00977"/>
    </source>
</evidence>
<keyword evidence="3" id="KW-0432">Leucine biosynthesis</keyword>
<evidence type="ECO:0000256" key="5">
    <source>
        <dbReference type="ARBA" id="ARBA00022624"/>
    </source>
</evidence>
<dbReference type="Proteomes" id="UP001575181">
    <property type="component" value="Unassembled WGS sequence"/>
</dbReference>
<dbReference type="SUPFAM" id="SSF110921">
    <property type="entry name" value="2-isopropylmalate synthase LeuA, allosteric (dimerisation) domain"/>
    <property type="match status" value="1"/>
</dbReference>
<dbReference type="PANTHER" id="PTHR43538:SF1">
    <property type="entry name" value="(R)-CITRAMALATE SYNTHASE"/>
    <property type="match status" value="1"/>
</dbReference>
<dbReference type="InterPro" id="IPR036230">
    <property type="entry name" value="LeuA_allosteric_dom_sf"/>
</dbReference>
<dbReference type="InterPro" id="IPR013709">
    <property type="entry name" value="2-isopropylmalate_synth_dimer"/>
</dbReference>
<dbReference type="InterPro" id="IPR002034">
    <property type="entry name" value="AIPM/Hcit_synth_CS"/>
</dbReference>
<dbReference type="InterPro" id="IPR000891">
    <property type="entry name" value="PYR_CT"/>
</dbReference>
<dbReference type="EC" id="2.3.3.21" evidence="9"/>
<dbReference type="InterPro" id="IPR054691">
    <property type="entry name" value="LeuA/HCS_post-cat"/>
</dbReference>
<keyword evidence="4" id="KW-0028">Amino-acid biosynthesis</keyword>
<evidence type="ECO:0000256" key="8">
    <source>
        <dbReference type="ARBA" id="ARBA00048263"/>
    </source>
</evidence>
<keyword evidence="6 10" id="KW-0808">Transferase</keyword>